<evidence type="ECO:0000259" key="1">
    <source>
        <dbReference type="Pfam" id="PF14062"/>
    </source>
</evidence>
<dbReference type="Pfam" id="PF14062">
    <property type="entry name" value="DUF4253"/>
    <property type="match status" value="1"/>
</dbReference>
<sequence>MPSREEFTTLAHEMYDFCPDIVDQGTGSIENLIEELIETENLFLWWD</sequence>
<reference evidence="2 3" key="1">
    <citation type="submission" date="2023-07" db="EMBL/GenBank/DDBJ databases">
        <title>Genomic Encyclopedia of Type Strains, Phase IV (KMG-IV): sequencing the most valuable type-strain genomes for metagenomic binning, comparative biology and taxonomic classification.</title>
        <authorList>
            <person name="Goeker M."/>
        </authorList>
    </citation>
    <scope>NUCLEOTIDE SEQUENCE [LARGE SCALE GENOMIC DNA]</scope>
    <source>
        <strain evidence="2 3">DSM 29005</strain>
    </source>
</reference>
<comment type="caution">
    <text evidence="2">The sequence shown here is derived from an EMBL/GenBank/DDBJ whole genome shotgun (WGS) entry which is preliminary data.</text>
</comment>
<evidence type="ECO:0000313" key="2">
    <source>
        <dbReference type="EMBL" id="MDQ0230125.1"/>
    </source>
</evidence>
<name>A0ABT9ZCY5_9BACI</name>
<proteinExistence type="predicted"/>
<keyword evidence="3" id="KW-1185">Reference proteome</keyword>
<organism evidence="2 3">
    <name type="scientific">Metabacillus malikii</name>
    <dbReference type="NCBI Taxonomy" id="1504265"/>
    <lineage>
        <taxon>Bacteria</taxon>
        <taxon>Bacillati</taxon>
        <taxon>Bacillota</taxon>
        <taxon>Bacilli</taxon>
        <taxon>Bacillales</taxon>
        <taxon>Bacillaceae</taxon>
        <taxon>Metabacillus</taxon>
    </lineage>
</organism>
<dbReference type="Proteomes" id="UP001234495">
    <property type="component" value="Unassembled WGS sequence"/>
</dbReference>
<protein>
    <recommendedName>
        <fullName evidence="1">DUF4253 domain-containing protein</fullName>
    </recommendedName>
</protein>
<gene>
    <name evidence="2" type="ORF">J2S19_001377</name>
</gene>
<evidence type="ECO:0000313" key="3">
    <source>
        <dbReference type="Proteomes" id="UP001234495"/>
    </source>
</evidence>
<feature type="domain" description="DUF4253" evidence="1">
    <location>
        <begin position="3"/>
        <end position="47"/>
    </location>
</feature>
<accession>A0ABT9ZCY5</accession>
<dbReference type="InterPro" id="IPR025349">
    <property type="entry name" value="DUF4253"/>
</dbReference>
<dbReference type="EMBL" id="JAUSUD010000004">
    <property type="protein sequence ID" value="MDQ0230125.1"/>
    <property type="molecule type" value="Genomic_DNA"/>
</dbReference>